<feature type="transmembrane region" description="Helical" evidence="1">
    <location>
        <begin position="74"/>
        <end position="97"/>
    </location>
</feature>
<reference evidence="2 3" key="1">
    <citation type="submission" date="2012-02" db="EMBL/GenBank/DDBJ databases">
        <title>Improved High-Quality Draft genome of Joostella marina DSM 19592.</title>
        <authorList>
            <consortium name="US DOE Joint Genome Institute (JGI-PGF)"/>
            <person name="Lucas S."/>
            <person name="Copeland A."/>
            <person name="Lapidus A."/>
            <person name="Bruce D."/>
            <person name="Goodwin L."/>
            <person name="Pitluck S."/>
            <person name="Peters L."/>
            <person name="Chertkov O."/>
            <person name="Ovchinnikova G."/>
            <person name="Kyrpides N."/>
            <person name="Mavromatis K."/>
            <person name="Detter J.C."/>
            <person name="Han C."/>
            <person name="Land M."/>
            <person name="Hauser L."/>
            <person name="Markowitz V."/>
            <person name="Cheng J.-F."/>
            <person name="Hugenholtz P."/>
            <person name="Woyke T."/>
            <person name="Wu D."/>
            <person name="Tindall B."/>
            <person name="Brambilla E."/>
            <person name="Klenk H.-P."/>
            <person name="Eisen J.A."/>
        </authorList>
    </citation>
    <scope>NUCLEOTIDE SEQUENCE [LARGE SCALE GENOMIC DNA]</scope>
    <source>
        <strain evidence="2 3">DSM 19592</strain>
    </source>
</reference>
<keyword evidence="1" id="KW-0472">Membrane</keyword>
<dbReference type="EMBL" id="JH651380">
    <property type="protein sequence ID" value="EIJ37234.1"/>
    <property type="molecule type" value="Genomic_DNA"/>
</dbReference>
<gene>
    <name evidence="2" type="ORF">JoomaDRAFT_0174</name>
</gene>
<dbReference type="Proteomes" id="UP000004690">
    <property type="component" value="Unassembled WGS sequence"/>
</dbReference>
<sequence>MVKYYSPSGAFSYGSILYFLLISITIFPLLGFIYAYCIWYIPFVYINFIITILFGFAIGYSIDKFVIGIGKVRNFWLSIIFGFIGSCIALYFHWLIWVDLVVNAGESYGTSRLGITVSNINYSQLLFLLSNPEILFSIISEITKTGTWSVGGSSSNSVNGTFLYIVWFIEFLIVLVVCLMTINKYRKPFCERENCWYKELKLKPFDYIVNDKKTVAKIEESNLEVLETISLQINPQRSHSIFILYTSRHNDCYLSIINKKAKRGKNEKMEFNTDHVVDYVAVNKEFKDRILGINK</sequence>
<protein>
    <submittedName>
        <fullName evidence="2">Uncharacterized protein</fullName>
    </submittedName>
</protein>
<proteinExistence type="predicted"/>
<keyword evidence="1" id="KW-0812">Transmembrane</keyword>
<feature type="transmembrane region" description="Helical" evidence="1">
    <location>
        <begin position="162"/>
        <end position="182"/>
    </location>
</feature>
<keyword evidence="1" id="KW-1133">Transmembrane helix</keyword>
<keyword evidence="3" id="KW-1185">Reference proteome</keyword>
<dbReference type="eggNOG" id="ENOG5032WC1">
    <property type="taxonomic scope" value="Bacteria"/>
</dbReference>
<dbReference type="AlphaFoldDB" id="I3C0U1"/>
<feature type="transmembrane region" description="Helical" evidence="1">
    <location>
        <begin position="12"/>
        <end position="34"/>
    </location>
</feature>
<evidence type="ECO:0000313" key="2">
    <source>
        <dbReference type="EMBL" id="EIJ37234.1"/>
    </source>
</evidence>
<evidence type="ECO:0000313" key="3">
    <source>
        <dbReference type="Proteomes" id="UP000004690"/>
    </source>
</evidence>
<dbReference type="HOGENOM" id="CLU_958741_0_0_10"/>
<dbReference type="RefSeq" id="WP_008615994.1">
    <property type="nucleotide sequence ID" value="NZ_JH651380.1"/>
</dbReference>
<name>I3C0U1_9FLAO</name>
<evidence type="ECO:0000256" key="1">
    <source>
        <dbReference type="SAM" id="Phobius"/>
    </source>
</evidence>
<accession>I3C0U1</accession>
<feature type="transmembrane region" description="Helical" evidence="1">
    <location>
        <begin position="40"/>
        <end position="62"/>
    </location>
</feature>
<dbReference type="OrthoDB" id="1418911at2"/>
<organism evidence="2 3">
    <name type="scientific">Galbibacter orientalis DSM 19592</name>
    <dbReference type="NCBI Taxonomy" id="926559"/>
    <lineage>
        <taxon>Bacteria</taxon>
        <taxon>Pseudomonadati</taxon>
        <taxon>Bacteroidota</taxon>
        <taxon>Flavobacteriia</taxon>
        <taxon>Flavobacteriales</taxon>
        <taxon>Flavobacteriaceae</taxon>
        <taxon>Galbibacter</taxon>
    </lineage>
</organism>